<keyword evidence="1" id="KW-0732">Signal</keyword>
<dbReference type="AlphaFoldDB" id="A0A6N8G6M7"/>
<feature type="chain" id="PRO_5026992509" description="Porin" evidence="1">
    <location>
        <begin position="21"/>
        <end position="123"/>
    </location>
</feature>
<protein>
    <recommendedName>
        <fullName evidence="4">Porin</fullName>
    </recommendedName>
</protein>
<organism evidence="2 3">
    <name type="scientific">Gloeocapsopsis dulcis AAB1 = 1H9</name>
    <dbReference type="NCBI Taxonomy" id="1433147"/>
    <lineage>
        <taxon>Bacteria</taxon>
        <taxon>Bacillati</taxon>
        <taxon>Cyanobacteriota</taxon>
        <taxon>Cyanophyceae</taxon>
        <taxon>Oscillatoriophycideae</taxon>
        <taxon>Chroococcales</taxon>
        <taxon>Chroococcaceae</taxon>
        <taxon>Gloeocapsopsis</taxon>
        <taxon>Gloeocapsopsis dulcis</taxon>
    </lineage>
</organism>
<accession>A0A6N8G6M7</accession>
<evidence type="ECO:0008006" key="4">
    <source>
        <dbReference type="Google" id="ProtNLM"/>
    </source>
</evidence>
<comment type="caution">
    <text evidence="2">The sequence shown here is derived from an EMBL/GenBank/DDBJ whole genome shotgun (WGS) entry which is preliminary data.</text>
</comment>
<sequence length="123" mass="13883">MKHKIIIAVVGAFTAITSFASSVRAQSIQDFTLSGESLDVENLTVRDDYKEFFGRKSDRENISLNSRNLNPNRDDGVWQISEQVELQVNEPIAPPVFPAFPREDGASIVNDIDRVELQYELLE</sequence>
<dbReference type="EMBL" id="NAPY01000071">
    <property type="protein sequence ID" value="MUL39286.1"/>
    <property type="molecule type" value="Genomic_DNA"/>
</dbReference>
<dbReference type="Proteomes" id="UP000441797">
    <property type="component" value="Unassembled WGS sequence"/>
</dbReference>
<evidence type="ECO:0000313" key="3">
    <source>
        <dbReference type="Proteomes" id="UP000441797"/>
    </source>
</evidence>
<gene>
    <name evidence="2" type="ORF">BWI75_24095</name>
</gene>
<feature type="signal peptide" evidence="1">
    <location>
        <begin position="1"/>
        <end position="20"/>
    </location>
</feature>
<reference evidence="2 3" key="1">
    <citation type="journal article" date="2019" name="Front. Microbiol.">
        <title>Genomic Features for Desiccation Tolerance and Sugar Biosynthesis in the Extremophile Gloeocapsopsis sp. UTEX B3054.</title>
        <authorList>
            <person name="Urrejola C."/>
            <person name="Alcorta J."/>
            <person name="Salas L."/>
            <person name="Vasquez M."/>
            <person name="Polz M.F."/>
            <person name="Vicuna R."/>
            <person name="Diez B."/>
        </authorList>
    </citation>
    <scope>NUCLEOTIDE SEQUENCE [LARGE SCALE GENOMIC DNA]</scope>
    <source>
        <strain evidence="2 3">1H9</strain>
    </source>
</reference>
<keyword evidence="3" id="KW-1185">Reference proteome</keyword>
<name>A0A6N8G6M7_9CHRO</name>
<proteinExistence type="predicted"/>
<evidence type="ECO:0000313" key="2">
    <source>
        <dbReference type="EMBL" id="MUL39286.1"/>
    </source>
</evidence>
<dbReference type="RefSeq" id="WP_105221587.1">
    <property type="nucleotide sequence ID" value="NZ_CAWNSU010000103.1"/>
</dbReference>
<dbReference type="OrthoDB" id="514943at2"/>
<evidence type="ECO:0000256" key="1">
    <source>
        <dbReference type="SAM" id="SignalP"/>
    </source>
</evidence>